<organism evidence="1 2">
    <name type="scientific">Pseudomonas syringae pv. japonica str. M301072</name>
    <dbReference type="NCBI Taxonomy" id="629262"/>
    <lineage>
        <taxon>Bacteria</taxon>
        <taxon>Pseudomonadati</taxon>
        <taxon>Pseudomonadota</taxon>
        <taxon>Gammaproteobacteria</taxon>
        <taxon>Pseudomonadales</taxon>
        <taxon>Pseudomonadaceae</taxon>
        <taxon>Pseudomonas</taxon>
        <taxon>Pseudomonas syringae</taxon>
    </lineage>
</organism>
<dbReference type="InterPro" id="IPR036736">
    <property type="entry name" value="ACP-like_sf"/>
</dbReference>
<protein>
    <submittedName>
        <fullName evidence="1">Amino acid adenylation</fullName>
    </submittedName>
</protein>
<dbReference type="Proteomes" id="UP000004471">
    <property type="component" value="Unassembled WGS sequence"/>
</dbReference>
<evidence type="ECO:0000313" key="2">
    <source>
        <dbReference type="Proteomes" id="UP000004471"/>
    </source>
</evidence>
<accession>F3FYF9</accession>
<feature type="non-terminal residue" evidence="1">
    <location>
        <position position="52"/>
    </location>
</feature>
<proteinExistence type="predicted"/>
<comment type="caution">
    <text evidence="1">The sequence shown here is derived from an EMBL/GenBank/DDBJ whole genome shotgun (WGS) entry which is preliminary data.</text>
</comment>
<feature type="non-terminal residue" evidence="1">
    <location>
        <position position="1"/>
    </location>
</feature>
<dbReference type="EMBL" id="AEAH01003407">
    <property type="protein sequence ID" value="EGH35251.1"/>
    <property type="molecule type" value="Genomic_DNA"/>
</dbReference>
<dbReference type="Gene3D" id="1.10.1200.10">
    <property type="entry name" value="ACP-like"/>
    <property type="match status" value="1"/>
</dbReference>
<dbReference type="HOGENOM" id="CLU_191830_3_0_6"/>
<dbReference type="AlphaFoldDB" id="F3FYF9"/>
<evidence type="ECO:0000313" key="1">
    <source>
        <dbReference type="EMBL" id="EGH35251.1"/>
    </source>
</evidence>
<sequence>NGKLDRKALPAPEADALIRRGYEAPQGETETLLARIWSDLLQVERVSRHDQF</sequence>
<gene>
    <name evidence="1" type="ORF">PSYJA_42127</name>
</gene>
<dbReference type="SUPFAM" id="SSF56801">
    <property type="entry name" value="Acetyl-CoA synthetase-like"/>
    <property type="match status" value="1"/>
</dbReference>
<name>F3FYF9_PSESX</name>
<reference evidence="1 2" key="1">
    <citation type="journal article" date="2011" name="PLoS Pathog.">
        <title>Dynamic evolution of pathogenicity revealed by sequencing and comparative genomics of 19 Pseudomonas syringae isolates.</title>
        <authorList>
            <person name="Baltrus D.A."/>
            <person name="Nishimura M.T."/>
            <person name="Romanchuk A."/>
            <person name="Chang J.H."/>
            <person name="Mukhtar M.S."/>
            <person name="Cherkis K."/>
            <person name="Roach J."/>
            <person name="Grant S.R."/>
            <person name="Jones C.D."/>
            <person name="Dangl J.L."/>
        </authorList>
    </citation>
    <scope>NUCLEOTIDE SEQUENCE [LARGE SCALE GENOMIC DNA]</scope>
    <source>
        <strain evidence="2">M301072PT</strain>
    </source>
</reference>